<dbReference type="AlphaFoldDB" id="A0A6L9G1W1"/>
<evidence type="ECO:0000313" key="3">
    <source>
        <dbReference type="Proteomes" id="UP000477543"/>
    </source>
</evidence>
<evidence type="ECO:0000313" key="2">
    <source>
        <dbReference type="EMBL" id="NAZ15782.1"/>
    </source>
</evidence>
<gene>
    <name evidence="2" type="ORF">GT020_06815</name>
</gene>
<accession>A0A6L9G1W1</accession>
<comment type="caution">
    <text evidence="2">The sequence shown here is derived from an EMBL/GenBank/DDBJ whole genome shotgun (WGS) entry which is preliminary data.</text>
</comment>
<reference evidence="2 3" key="1">
    <citation type="submission" date="2020-01" db="EMBL/GenBank/DDBJ databases">
        <title>Glutamicibacter soli M275.</title>
        <authorList>
            <person name="Meng X."/>
        </authorList>
    </citation>
    <scope>NUCLEOTIDE SEQUENCE [LARGE SCALE GENOMIC DNA]</scope>
    <source>
        <strain evidence="2 3">M275</strain>
    </source>
</reference>
<name>A0A6L9G1W1_9MICC</name>
<evidence type="ECO:0000259" key="1">
    <source>
        <dbReference type="Pfam" id="PF19502"/>
    </source>
</evidence>
<dbReference type="EMBL" id="WYDN01000004">
    <property type="protein sequence ID" value="NAZ15782.1"/>
    <property type="molecule type" value="Genomic_DNA"/>
</dbReference>
<dbReference type="Pfam" id="PF19502">
    <property type="entry name" value="DUF6036"/>
    <property type="match status" value="1"/>
</dbReference>
<organism evidence="2 3">
    <name type="scientific">Glutamicibacter soli</name>
    <dbReference type="NCBI Taxonomy" id="453836"/>
    <lineage>
        <taxon>Bacteria</taxon>
        <taxon>Bacillati</taxon>
        <taxon>Actinomycetota</taxon>
        <taxon>Actinomycetes</taxon>
        <taxon>Micrococcales</taxon>
        <taxon>Micrococcaceae</taxon>
        <taxon>Glutamicibacter</taxon>
    </lineage>
</organism>
<feature type="domain" description="DUF6036" evidence="1">
    <location>
        <begin position="16"/>
        <end position="129"/>
    </location>
</feature>
<dbReference type="Proteomes" id="UP000477543">
    <property type="component" value="Unassembled WGS sequence"/>
</dbReference>
<proteinExistence type="predicted"/>
<dbReference type="InterPro" id="IPR045792">
    <property type="entry name" value="DUF6036"/>
</dbReference>
<dbReference type="RefSeq" id="WP_161448253.1">
    <property type="nucleotide sequence ID" value="NZ_WYDN01000004.1"/>
</dbReference>
<protein>
    <recommendedName>
        <fullName evidence="1">DUF6036 domain-containing protein</fullName>
    </recommendedName>
</protein>
<sequence>MSRELTLEEIRGLLRELIRRVESDGLAITIRLVGGAAIALSGHSRRVTRDVDASYSATDTVEQIIAAIADERGLPTNWLNSSAAAFIPSGATWNEINLGDGRHAFVASLDTLLAMKLSSARQRDMEDISFLVAALGIEDPNEAVRIAEELYGDDDVAYSPVSREDAPIVALEAIEQAHQDES</sequence>